<dbReference type="RefSeq" id="WP_062446109.1">
    <property type="nucleotide sequence ID" value="NZ_BMCJ01000003.1"/>
</dbReference>
<evidence type="ECO:0000313" key="4">
    <source>
        <dbReference type="Proteomes" id="UP000619534"/>
    </source>
</evidence>
<name>A0ABQ1P350_9BACI</name>
<comment type="similarity">
    <text evidence="1">To bacterial alkanal monooxygenase alpha and beta chains.</text>
</comment>
<dbReference type="PANTHER" id="PTHR30137:SF19">
    <property type="entry name" value="LUCIFERASE-LIKE MONOOXYGENASE"/>
    <property type="match status" value="1"/>
</dbReference>
<evidence type="ECO:0000259" key="2">
    <source>
        <dbReference type="Pfam" id="PF00296"/>
    </source>
</evidence>
<dbReference type="Proteomes" id="UP000619534">
    <property type="component" value="Unassembled WGS sequence"/>
</dbReference>
<sequence length="331" mass="37227">MLLSVLDQAPISKGFTAEDTLKNSLRLAKKAEELGYFRYWMAEHHNTNGLASSSPEIMITRIASVTDHIRVGSGGVLLPQYSPLKVAENFKMLEALFPERIDLGLGRSPGGSQKTRMALTDGVNKTLSAFPRQVEELQHFLQGDIPKDHPSFGVKATPNTGGNPEMWVLGLSSRGARHAANNGTGFTFGHFIDPSHGEEAIETYTTYFKSNYLLESPRTNVCVFVVCARTDEEAEQLALSLDMWLLQVEKGLDTRVPPVEEVKRHTFTLKEIEKIKKNRKRMIVGSQDTVKRELLQLQEMYQTEEFLVITNIYDFEAKLKSYELLAAINFE</sequence>
<dbReference type="Gene3D" id="3.20.20.30">
    <property type="entry name" value="Luciferase-like domain"/>
    <property type="match status" value="1"/>
</dbReference>
<gene>
    <name evidence="3" type="primary">yceB</name>
    <name evidence="3" type="ORF">GCM10007216_18980</name>
</gene>
<dbReference type="InterPro" id="IPR050766">
    <property type="entry name" value="Bact_Lucif_Oxidored"/>
</dbReference>
<dbReference type="InterPro" id="IPR036661">
    <property type="entry name" value="Luciferase-like_sf"/>
</dbReference>
<dbReference type="Pfam" id="PF00296">
    <property type="entry name" value="Bac_luciferase"/>
    <property type="match status" value="1"/>
</dbReference>
<dbReference type="SUPFAM" id="SSF51679">
    <property type="entry name" value="Bacterial luciferase-like"/>
    <property type="match status" value="1"/>
</dbReference>
<dbReference type="CDD" id="cd00347">
    <property type="entry name" value="Flavin_utilizing_monoxygenases"/>
    <property type="match status" value="1"/>
</dbReference>
<protein>
    <recommendedName>
        <fullName evidence="2">Luciferase-like domain-containing protein</fullName>
    </recommendedName>
</protein>
<dbReference type="InterPro" id="IPR019949">
    <property type="entry name" value="CmoO-like"/>
</dbReference>
<accession>A0ABQ1P350</accession>
<dbReference type="NCBIfam" id="TIGR03558">
    <property type="entry name" value="oxido_grp_1"/>
    <property type="match status" value="1"/>
</dbReference>
<feature type="domain" description="Luciferase-like" evidence="2">
    <location>
        <begin position="11"/>
        <end position="296"/>
    </location>
</feature>
<organism evidence="3 4">
    <name type="scientific">Thalassobacillus devorans</name>
    <dbReference type="NCBI Taxonomy" id="279813"/>
    <lineage>
        <taxon>Bacteria</taxon>
        <taxon>Bacillati</taxon>
        <taxon>Bacillota</taxon>
        <taxon>Bacilli</taxon>
        <taxon>Bacillales</taxon>
        <taxon>Bacillaceae</taxon>
        <taxon>Thalassobacillus</taxon>
    </lineage>
</organism>
<reference evidence="4" key="1">
    <citation type="journal article" date="2019" name="Int. J. Syst. Evol. Microbiol.">
        <title>The Global Catalogue of Microorganisms (GCM) 10K type strain sequencing project: providing services to taxonomists for standard genome sequencing and annotation.</title>
        <authorList>
            <consortium name="The Broad Institute Genomics Platform"/>
            <consortium name="The Broad Institute Genome Sequencing Center for Infectious Disease"/>
            <person name="Wu L."/>
            <person name="Ma J."/>
        </authorList>
    </citation>
    <scope>NUCLEOTIDE SEQUENCE [LARGE SCALE GENOMIC DNA]</scope>
    <source>
        <strain evidence="4">CCM 7282</strain>
    </source>
</reference>
<dbReference type="InterPro" id="IPR011251">
    <property type="entry name" value="Luciferase-like_dom"/>
</dbReference>
<keyword evidence="4" id="KW-1185">Reference proteome</keyword>
<proteinExistence type="predicted"/>
<dbReference type="PANTHER" id="PTHR30137">
    <property type="entry name" value="LUCIFERASE-LIKE MONOOXYGENASE"/>
    <property type="match status" value="1"/>
</dbReference>
<evidence type="ECO:0000313" key="3">
    <source>
        <dbReference type="EMBL" id="GGC88441.1"/>
    </source>
</evidence>
<comment type="caution">
    <text evidence="3">The sequence shown here is derived from an EMBL/GenBank/DDBJ whole genome shotgun (WGS) entry which is preliminary data.</text>
</comment>
<evidence type="ECO:0000256" key="1">
    <source>
        <dbReference type="ARBA" id="ARBA00007789"/>
    </source>
</evidence>
<dbReference type="EMBL" id="BMCJ01000003">
    <property type="protein sequence ID" value="GGC88441.1"/>
    <property type="molecule type" value="Genomic_DNA"/>
</dbReference>